<dbReference type="SUPFAM" id="SSF52833">
    <property type="entry name" value="Thioredoxin-like"/>
    <property type="match status" value="1"/>
</dbReference>
<keyword evidence="1" id="KW-1133">Transmembrane helix</keyword>
<comment type="caution">
    <text evidence="3">The sequence shown here is derived from an EMBL/GenBank/DDBJ whole genome shotgun (WGS) entry which is preliminary data.</text>
</comment>
<dbReference type="Gene3D" id="3.40.30.10">
    <property type="entry name" value="Glutaredoxin"/>
    <property type="match status" value="1"/>
</dbReference>
<feature type="domain" description="Thioredoxin-like fold" evidence="2">
    <location>
        <begin position="55"/>
        <end position="213"/>
    </location>
</feature>
<evidence type="ECO:0000313" key="4">
    <source>
        <dbReference type="Proteomes" id="UP000228568"/>
    </source>
</evidence>
<sequence>MIKTKHILLIFAPAVLLIVIIFWIRLAQYNLIFKKPNITQEQIKPELELIPIFPDDPVIGEVTAGKTVVVFEDFACQGCKNQMVLLDALRTRYPGRIKIIWKGLSVKTFPVSSEPAQRYAYCANQQNKFEEFKNLAFDNTDNLSPETLSAIVTDIELDTVMLEECLATSGPDDYVERNKQLAILLNIQSVPAVFINNEQVTPPAYVEGWETILQL</sequence>
<feature type="transmembrane region" description="Helical" evidence="1">
    <location>
        <begin position="7"/>
        <end position="26"/>
    </location>
</feature>
<dbReference type="Proteomes" id="UP000228568">
    <property type="component" value="Unassembled WGS sequence"/>
</dbReference>
<proteinExistence type="predicted"/>
<dbReference type="InterPro" id="IPR012336">
    <property type="entry name" value="Thioredoxin-like_fold"/>
</dbReference>
<name>A0A2M7V7L8_9BACT</name>
<dbReference type="EMBL" id="PFPK01000033">
    <property type="protein sequence ID" value="PIZ94741.1"/>
    <property type="molecule type" value="Genomic_DNA"/>
</dbReference>
<evidence type="ECO:0000259" key="2">
    <source>
        <dbReference type="Pfam" id="PF13462"/>
    </source>
</evidence>
<protein>
    <recommendedName>
        <fullName evidence="2">Thioredoxin-like fold domain-containing protein</fullName>
    </recommendedName>
</protein>
<evidence type="ECO:0000313" key="3">
    <source>
        <dbReference type="EMBL" id="PIZ94741.1"/>
    </source>
</evidence>
<accession>A0A2M7V7L8</accession>
<keyword evidence="1" id="KW-0812">Transmembrane</keyword>
<keyword evidence="1" id="KW-0472">Membrane</keyword>
<gene>
    <name evidence="3" type="ORF">COX81_02770</name>
</gene>
<dbReference type="AlphaFoldDB" id="A0A2M7V7L8"/>
<evidence type="ECO:0000256" key="1">
    <source>
        <dbReference type="SAM" id="Phobius"/>
    </source>
</evidence>
<dbReference type="Pfam" id="PF13462">
    <property type="entry name" value="Thioredoxin_4"/>
    <property type="match status" value="1"/>
</dbReference>
<reference evidence="4" key="1">
    <citation type="submission" date="2017-09" db="EMBL/GenBank/DDBJ databases">
        <title>Depth-based differentiation of microbial function through sediment-hosted aquifers and enrichment of novel symbionts in the deep terrestrial subsurface.</title>
        <authorList>
            <person name="Probst A.J."/>
            <person name="Ladd B."/>
            <person name="Jarett J.K."/>
            <person name="Geller-Mcgrath D.E."/>
            <person name="Sieber C.M.K."/>
            <person name="Emerson J.B."/>
            <person name="Anantharaman K."/>
            <person name="Thomas B.C."/>
            <person name="Malmstrom R."/>
            <person name="Stieglmeier M."/>
            <person name="Klingl A."/>
            <person name="Woyke T."/>
            <person name="Ryan C.M."/>
            <person name="Banfield J.F."/>
        </authorList>
    </citation>
    <scope>NUCLEOTIDE SEQUENCE [LARGE SCALE GENOMIC DNA]</scope>
</reference>
<organism evidence="3 4">
    <name type="scientific">Candidatus Magasanikbacteria bacterium CG_4_10_14_0_2_um_filter_37_12</name>
    <dbReference type="NCBI Taxonomy" id="1974637"/>
    <lineage>
        <taxon>Bacteria</taxon>
        <taxon>Candidatus Magasanikiibacteriota</taxon>
    </lineage>
</organism>
<dbReference type="InterPro" id="IPR036249">
    <property type="entry name" value="Thioredoxin-like_sf"/>
</dbReference>